<feature type="chain" id="PRO_5043777415" description="Secreted protein" evidence="1">
    <location>
        <begin position="20"/>
        <end position="99"/>
    </location>
</feature>
<sequence>MRTALAVVFLLVIGQQVSAGRYLLQENRIGDGAGAVLDAAGATQAGGAVAAVSDADDGDLTNDLANTGQDVGQLQLDTLPAAGNEVPGRRKLLQPGGEH</sequence>
<accession>A0AAW1NZQ6</accession>
<keyword evidence="1" id="KW-0732">Signal</keyword>
<feature type="signal peptide" evidence="1">
    <location>
        <begin position="1"/>
        <end position="19"/>
    </location>
</feature>
<evidence type="ECO:0000313" key="3">
    <source>
        <dbReference type="Proteomes" id="UP001465755"/>
    </source>
</evidence>
<name>A0AAW1NZQ6_9CHLO</name>
<reference evidence="2 3" key="1">
    <citation type="journal article" date="2024" name="Nat. Commun.">
        <title>Phylogenomics reveals the evolutionary origins of lichenization in chlorophyte algae.</title>
        <authorList>
            <person name="Puginier C."/>
            <person name="Libourel C."/>
            <person name="Otte J."/>
            <person name="Skaloud P."/>
            <person name="Haon M."/>
            <person name="Grisel S."/>
            <person name="Petersen M."/>
            <person name="Berrin J.G."/>
            <person name="Delaux P.M."/>
            <person name="Dal Grande F."/>
            <person name="Keller J."/>
        </authorList>
    </citation>
    <scope>NUCLEOTIDE SEQUENCE [LARGE SCALE GENOMIC DNA]</scope>
    <source>
        <strain evidence="2 3">SAG 2036</strain>
    </source>
</reference>
<evidence type="ECO:0008006" key="4">
    <source>
        <dbReference type="Google" id="ProtNLM"/>
    </source>
</evidence>
<comment type="caution">
    <text evidence="2">The sequence shown here is derived from an EMBL/GenBank/DDBJ whole genome shotgun (WGS) entry which is preliminary data.</text>
</comment>
<dbReference type="AlphaFoldDB" id="A0AAW1NZQ6"/>
<dbReference type="EMBL" id="JALJOQ010000080">
    <property type="protein sequence ID" value="KAK9800789.1"/>
    <property type="molecule type" value="Genomic_DNA"/>
</dbReference>
<proteinExistence type="predicted"/>
<evidence type="ECO:0000256" key="1">
    <source>
        <dbReference type="SAM" id="SignalP"/>
    </source>
</evidence>
<keyword evidence="3" id="KW-1185">Reference proteome</keyword>
<gene>
    <name evidence="2" type="ORF">WJX73_003701</name>
</gene>
<dbReference type="Proteomes" id="UP001465755">
    <property type="component" value="Unassembled WGS sequence"/>
</dbReference>
<organism evidence="2 3">
    <name type="scientific">Symbiochloris irregularis</name>
    <dbReference type="NCBI Taxonomy" id="706552"/>
    <lineage>
        <taxon>Eukaryota</taxon>
        <taxon>Viridiplantae</taxon>
        <taxon>Chlorophyta</taxon>
        <taxon>core chlorophytes</taxon>
        <taxon>Trebouxiophyceae</taxon>
        <taxon>Trebouxiales</taxon>
        <taxon>Trebouxiaceae</taxon>
        <taxon>Symbiochloris</taxon>
    </lineage>
</organism>
<evidence type="ECO:0000313" key="2">
    <source>
        <dbReference type="EMBL" id="KAK9800789.1"/>
    </source>
</evidence>
<protein>
    <recommendedName>
        <fullName evidence="4">Secreted protein</fullName>
    </recommendedName>
</protein>